<dbReference type="PANTHER" id="PTHR33281:SF19">
    <property type="entry name" value="VOLTAGE-DEPENDENT ANION CHANNEL-FORMING PROTEIN YNEE"/>
    <property type="match status" value="1"/>
</dbReference>
<name>A0A388M7K7_CHABU</name>
<dbReference type="Gramene" id="GBG90530">
    <property type="protein sequence ID" value="GBG90530"/>
    <property type="gene ID" value="CBR_g50874"/>
</dbReference>
<evidence type="ECO:0000256" key="7">
    <source>
        <dbReference type="ARBA" id="ARBA00023136"/>
    </source>
</evidence>
<reference evidence="9 10" key="1">
    <citation type="journal article" date="2018" name="Cell">
        <title>The Chara Genome: Secondary Complexity and Implications for Plant Terrestrialization.</title>
        <authorList>
            <person name="Nishiyama T."/>
            <person name="Sakayama H."/>
            <person name="Vries J.D."/>
            <person name="Buschmann H."/>
            <person name="Saint-Marcoux D."/>
            <person name="Ullrich K.K."/>
            <person name="Haas F.B."/>
            <person name="Vanderstraeten L."/>
            <person name="Becker D."/>
            <person name="Lang D."/>
            <person name="Vosolsobe S."/>
            <person name="Rombauts S."/>
            <person name="Wilhelmsson P.K.I."/>
            <person name="Janitza P."/>
            <person name="Kern R."/>
            <person name="Heyl A."/>
            <person name="Rumpler F."/>
            <person name="Villalobos L.I.A.C."/>
            <person name="Clay J.M."/>
            <person name="Skokan R."/>
            <person name="Toyoda A."/>
            <person name="Suzuki Y."/>
            <person name="Kagoshima H."/>
            <person name="Schijlen E."/>
            <person name="Tajeshwar N."/>
            <person name="Catarino B."/>
            <person name="Hetherington A.J."/>
            <person name="Saltykova A."/>
            <person name="Bonnot C."/>
            <person name="Breuninger H."/>
            <person name="Symeonidi A."/>
            <person name="Radhakrishnan G.V."/>
            <person name="Van Nieuwerburgh F."/>
            <person name="Deforce D."/>
            <person name="Chang C."/>
            <person name="Karol K.G."/>
            <person name="Hedrich R."/>
            <person name="Ulvskov P."/>
            <person name="Glockner G."/>
            <person name="Delwiche C.F."/>
            <person name="Petrasek J."/>
            <person name="Van de Peer Y."/>
            <person name="Friml J."/>
            <person name="Beilby M."/>
            <person name="Dolan L."/>
            <person name="Kohara Y."/>
            <person name="Sugano S."/>
            <person name="Fujiyama A."/>
            <person name="Delaux P.-M."/>
            <person name="Quint M."/>
            <person name="TheiBen G."/>
            <person name="Hagemann M."/>
            <person name="Harholt J."/>
            <person name="Dunand C."/>
            <person name="Zachgo S."/>
            <person name="Langdale J."/>
            <person name="Maumus F."/>
            <person name="Straeten D.V.D."/>
            <person name="Gould S.B."/>
            <person name="Rensing S.A."/>
        </authorList>
    </citation>
    <scope>NUCLEOTIDE SEQUENCE [LARGE SCALE GENOMIC DNA]</scope>
    <source>
        <strain evidence="9 10">S276</strain>
    </source>
</reference>
<accession>A0A388M7K7</accession>
<sequence>MASIWVDDLEAGAGDSGEERLHDYVEYVENNEFIRKHQSRGVRIYSESYPLVHMLRYHSTALRMVLRTAEFYFLLVFHSFLLVAFRLYGRLVVDGEVERFASNGRPRSHWPRISNELFTILSPLVVFLLVFYNNQAYNRYMEQFFLARLIEGRMRYMTARLRAFFRRQPFPAAEQSMRSIFRTMVVAHYSLFFRLPRYVRHGVDKWGSDYLLKCQLITAEEKQFLEKKTGPQIFAEAMAFATELLAEHLRQGHIDSQVYGYFQEDFQVLARYIMTITSYANHPVPFAYYHLTTVLTVMLLMLVAYSFIFYDSIFTIVVYGLLCLVVLGLRDLSAALSDPFGTDDVDFPTILPTARTHRDMEDILDRDSVFGRVMAKGSESRQRQRYRDWVVGGVQDMLMKQLRKTS</sequence>
<dbReference type="AlphaFoldDB" id="A0A388M7K7"/>
<keyword evidence="7 8" id="KW-0472">Membrane</keyword>
<gene>
    <name evidence="9" type="ORF">CBR_g50874</name>
</gene>
<dbReference type="InterPro" id="IPR044669">
    <property type="entry name" value="YneE/VCCN1/2-like"/>
</dbReference>
<dbReference type="Proteomes" id="UP000265515">
    <property type="component" value="Unassembled WGS sequence"/>
</dbReference>
<keyword evidence="3" id="KW-1003">Cell membrane</keyword>
<evidence type="ECO:0000256" key="5">
    <source>
        <dbReference type="ARBA" id="ARBA00022989"/>
    </source>
</evidence>
<feature type="transmembrane region" description="Helical" evidence="8">
    <location>
        <begin position="71"/>
        <end position="93"/>
    </location>
</feature>
<keyword evidence="6" id="KW-0406">Ion transport</keyword>
<evidence type="ECO:0000256" key="4">
    <source>
        <dbReference type="ARBA" id="ARBA00022692"/>
    </source>
</evidence>
<keyword evidence="10" id="KW-1185">Reference proteome</keyword>
<feature type="transmembrane region" description="Helical" evidence="8">
    <location>
        <begin position="286"/>
        <end position="307"/>
    </location>
</feature>
<evidence type="ECO:0000256" key="2">
    <source>
        <dbReference type="ARBA" id="ARBA00022448"/>
    </source>
</evidence>
<evidence type="ECO:0000256" key="1">
    <source>
        <dbReference type="ARBA" id="ARBA00004651"/>
    </source>
</evidence>
<organism evidence="9 10">
    <name type="scientific">Chara braunii</name>
    <name type="common">Braun's stonewort</name>
    <dbReference type="NCBI Taxonomy" id="69332"/>
    <lineage>
        <taxon>Eukaryota</taxon>
        <taxon>Viridiplantae</taxon>
        <taxon>Streptophyta</taxon>
        <taxon>Charophyceae</taxon>
        <taxon>Charales</taxon>
        <taxon>Characeae</taxon>
        <taxon>Chara</taxon>
    </lineage>
</organism>
<dbReference type="PANTHER" id="PTHR33281">
    <property type="entry name" value="UPF0187 PROTEIN YNEE"/>
    <property type="match status" value="1"/>
</dbReference>
<proteinExistence type="predicted"/>
<keyword evidence="4 8" id="KW-0812">Transmembrane</keyword>
<protein>
    <submittedName>
        <fullName evidence="9">Uncharacterized protein</fullName>
    </submittedName>
</protein>
<keyword evidence="5 8" id="KW-1133">Transmembrane helix</keyword>
<evidence type="ECO:0000256" key="6">
    <source>
        <dbReference type="ARBA" id="ARBA00023065"/>
    </source>
</evidence>
<evidence type="ECO:0000256" key="8">
    <source>
        <dbReference type="SAM" id="Phobius"/>
    </source>
</evidence>
<evidence type="ECO:0000313" key="10">
    <source>
        <dbReference type="Proteomes" id="UP000265515"/>
    </source>
</evidence>
<keyword evidence="2" id="KW-0813">Transport</keyword>
<comment type="caution">
    <text evidence="9">The sequence shown here is derived from an EMBL/GenBank/DDBJ whole genome shotgun (WGS) entry which is preliminary data.</text>
</comment>
<evidence type="ECO:0000313" key="9">
    <source>
        <dbReference type="EMBL" id="GBG90530.1"/>
    </source>
</evidence>
<feature type="transmembrane region" description="Helical" evidence="8">
    <location>
        <begin position="113"/>
        <end position="132"/>
    </location>
</feature>
<dbReference type="Pfam" id="PF25539">
    <property type="entry name" value="Bestrophin_2"/>
    <property type="match status" value="1"/>
</dbReference>
<dbReference type="EMBL" id="BFEA01000818">
    <property type="protein sequence ID" value="GBG90530.1"/>
    <property type="molecule type" value="Genomic_DNA"/>
</dbReference>
<comment type="subcellular location">
    <subcellularLocation>
        <location evidence="1">Cell membrane</location>
        <topology evidence="1">Multi-pass membrane protein</topology>
    </subcellularLocation>
</comment>
<evidence type="ECO:0000256" key="3">
    <source>
        <dbReference type="ARBA" id="ARBA00022475"/>
    </source>
</evidence>
<dbReference type="GO" id="GO:0005886">
    <property type="term" value="C:plasma membrane"/>
    <property type="evidence" value="ECO:0007669"/>
    <property type="project" value="UniProtKB-SubCell"/>
</dbReference>
<dbReference type="OMA" id="ARTHRDM"/>
<feature type="transmembrane region" description="Helical" evidence="8">
    <location>
        <begin position="313"/>
        <end position="329"/>
    </location>
</feature>
<dbReference type="GO" id="GO:0005254">
    <property type="term" value="F:chloride channel activity"/>
    <property type="evidence" value="ECO:0007669"/>
    <property type="project" value="InterPro"/>
</dbReference>